<dbReference type="NCBIfam" id="TIGR04076">
    <property type="entry name" value="TIGR04076 family protein"/>
    <property type="match status" value="1"/>
</dbReference>
<gene>
    <name evidence="1" type="ORF">H7U36_11795</name>
</gene>
<organism evidence="1 2">
    <name type="scientific">Faecalicatena fissicatena</name>
    <dbReference type="NCBI Taxonomy" id="290055"/>
    <lineage>
        <taxon>Bacteria</taxon>
        <taxon>Bacillati</taxon>
        <taxon>Bacillota</taxon>
        <taxon>Clostridia</taxon>
        <taxon>Lachnospirales</taxon>
        <taxon>Lachnospiraceae</taxon>
        <taxon>Faecalicatena</taxon>
    </lineage>
</organism>
<name>A0ABS2EAV3_9FIRM</name>
<protein>
    <submittedName>
        <fullName evidence="1">TIGR04076 family protein</fullName>
    </submittedName>
</protein>
<keyword evidence="2" id="KW-1185">Reference proteome</keyword>
<dbReference type="Proteomes" id="UP000716906">
    <property type="component" value="Unassembled WGS sequence"/>
</dbReference>
<sequence length="103" mass="11513">MNKKIRITVLKAEVDKELEKMYAVPGLGPCPWHQKGQVLYSDGIHRPENMCSVAWQFLAPFAESLSKGELLQPRGTWLKDDSVCVAACPDGVRPVIFLMEAID</sequence>
<proteinExistence type="predicted"/>
<evidence type="ECO:0000313" key="1">
    <source>
        <dbReference type="EMBL" id="MBM6738770.1"/>
    </source>
</evidence>
<reference evidence="1 2" key="1">
    <citation type="journal article" date="2021" name="Sci. Rep.">
        <title>The distribution of antibiotic resistance genes in chicken gut microbiota commensals.</title>
        <authorList>
            <person name="Juricova H."/>
            <person name="Matiasovicova J."/>
            <person name="Kubasova T."/>
            <person name="Cejkova D."/>
            <person name="Rychlik I."/>
        </authorList>
    </citation>
    <scope>NUCLEOTIDE SEQUENCE [LARGE SCALE GENOMIC DNA]</scope>
    <source>
        <strain evidence="1 2">An773</strain>
    </source>
</reference>
<evidence type="ECO:0000313" key="2">
    <source>
        <dbReference type="Proteomes" id="UP000716906"/>
    </source>
</evidence>
<comment type="caution">
    <text evidence="1">The sequence shown here is derived from an EMBL/GenBank/DDBJ whole genome shotgun (WGS) entry which is preliminary data.</text>
</comment>
<dbReference type="EMBL" id="JACLYY010000012">
    <property type="protein sequence ID" value="MBM6738770.1"/>
    <property type="molecule type" value="Genomic_DNA"/>
</dbReference>
<accession>A0ABS2EAV3</accession>
<dbReference type="InterPro" id="IPR023811">
    <property type="entry name" value="CHP04076"/>
</dbReference>
<dbReference type="RefSeq" id="WP_033124198.1">
    <property type="nucleotide sequence ID" value="NZ_JACLYY010000012.1"/>
</dbReference>